<protein>
    <submittedName>
        <fullName evidence="2">Uncharacterized protein</fullName>
    </submittedName>
</protein>
<evidence type="ECO:0000313" key="3">
    <source>
        <dbReference type="Proteomes" id="UP000091918"/>
    </source>
</evidence>
<keyword evidence="1" id="KW-1133">Transmembrane helix</keyword>
<keyword evidence="1" id="KW-0472">Membrane</keyword>
<keyword evidence="1" id="KW-0812">Transmembrane</keyword>
<dbReference type="AlphaFoldDB" id="A0A1B7NLY0"/>
<organism evidence="2 3">
    <name type="scientific">Emergomyces africanus</name>
    <dbReference type="NCBI Taxonomy" id="1955775"/>
    <lineage>
        <taxon>Eukaryota</taxon>
        <taxon>Fungi</taxon>
        <taxon>Dikarya</taxon>
        <taxon>Ascomycota</taxon>
        <taxon>Pezizomycotina</taxon>
        <taxon>Eurotiomycetes</taxon>
        <taxon>Eurotiomycetidae</taxon>
        <taxon>Onygenales</taxon>
        <taxon>Ajellomycetaceae</taxon>
        <taxon>Emergomyces</taxon>
    </lineage>
</organism>
<dbReference type="Proteomes" id="UP000091918">
    <property type="component" value="Unassembled WGS sequence"/>
</dbReference>
<reference evidence="2 3" key="1">
    <citation type="submission" date="2015-07" db="EMBL/GenBank/DDBJ databases">
        <title>Emmonsia species relationships and genome sequence.</title>
        <authorList>
            <person name="Cuomo C.A."/>
            <person name="Schwartz I.S."/>
            <person name="Kenyon C."/>
            <person name="de Hoog G.S."/>
            <person name="Govender N.P."/>
            <person name="Botha A."/>
            <person name="Moreno L."/>
            <person name="de Vries M."/>
            <person name="Munoz J.F."/>
            <person name="Stielow J.B."/>
        </authorList>
    </citation>
    <scope>NUCLEOTIDE SEQUENCE [LARGE SCALE GENOMIC DNA]</scope>
    <source>
        <strain evidence="2 3">CBS 136260</strain>
    </source>
</reference>
<accession>A0A1B7NLY0</accession>
<dbReference type="EMBL" id="LGUA01002062">
    <property type="protein sequence ID" value="OAX77778.1"/>
    <property type="molecule type" value="Genomic_DNA"/>
</dbReference>
<dbReference type="STRING" id="1658172.A0A1B7NLY0"/>
<name>A0A1B7NLY0_9EURO</name>
<keyword evidence="3" id="KW-1185">Reference proteome</keyword>
<dbReference type="OrthoDB" id="5402816at2759"/>
<evidence type="ECO:0000256" key="1">
    <source>
        <dbReference type="SAM" id="Phobius"/>
    </source>
</evidence>
<feature type="transmembrane region" description="Helical" evidence="1">
    <location>
        <begin position="27"/>
        <end position="49"/>
    </location>
</feature>
<comment type="caution">
    <text evidence="2">The sequence shown here is derived from an EMBL/GenBank/DDBJ whole genome shotgun (WGS) entry which is preliminary data.</text>
</comment>
<evidence type="ECO:0000313" key="2">
    <source>
        <dbReference type="EMBL" id="OAX77778.1"/>
    </source>
</evidence>
<sequence length="62" mass="7035">MPALSLIARDEGVYQLAKRNNWPRQNVGVMLVFCIVFVIAAGLIGLFVHRWMLRRKAARGPN</sequence>
<gene>
    <name evidence="2" type="ORF">ACJ72_07919</name>
</gene>
<proteinExistence type="predicted"/>